<dbReference type="Proteomes" id="UP000198916">
    <property type="component" value="Unassembled WGS sequence"/>
</dbReference>
<dbReference type="AlphaFoldDB" id="A0A1H7S8Q0"/>
<keyword evidence="2" id="KW-1185">Reference proteome</keyword>
<accession>A0A1H7S8Q0</accession>
<proteinExistence type="predicted"/>
<organism evidence="1 2">
    <name type="scientific">Parapedobacter koreensis</name>
    <dbReference type="NCBI Taxonomy" id="332977"/>
    <lineage>
        <taxon>Bacteria</taxon>
        <taxon>Pseudomonadati</taxon>
        <taxon>Bacteroidota</taxon>
        <taxon>Sphingobacteriia</taxon>
        <taxon>Sphingobacteriales</taxon>
        <taxon>Sphingobacteriaceae</taxon>
        <taxon>Parapedobacter</taxon>
    </lineage>
</organism>
<evidence type="ECO:0000313" key="2">
    <source>
        <dbReference type="Proteomes" id="UP000198916"/>
    </source>
</evidence>
<evidence type="ECO:0000313" key="1">
    <source>
        <dbReference type="EMBL" id="SEL68124.1"/>
    </source>
</evidence>
<dbReference type="STRING" id="332977.SAMN05421740_108112"/>
<name>A0A1H7S8Q0_9SPHI</name>
<sequence>MTDDKIGGVHVGGQGVHHTLHDNKKLYKKNKIHKIVLIPVIGCVSP</sequence>
<reference evidence="2" key="1">
    <citation type="submission" date="2016-10" db="EMBL/GenBank/DDBJ databases">
        <authorList>
            <person name="Varghese N."/>
            <person name="Submissions S."/>
        </authorList>
    </citation>
    <scope>NUCLEOTIDE SEQUENCE [LARGE SCALE GENOMIC DNA]</scope>
    <source>
        <strain evidence="2">Jip14</strain>
    </source>
</reference>
<dbReference type="EMBL" id="FNZR01000008">
    <property type="protein sequence ID" value="SEL68124.1"/>
    <property type="molecule type" value="Genomic_DNA"/>
</dbReference>
<protein>
    <submittedName>
        <fullName evidence="1">Uncharacterized protein</fullName>
    </submittedName>
</protein>
<gene>
    <name evidence="1" type="ORF">SAMN05421740_108112</name>
</gene>